<evidence type="ECO:0000313" key="3">
    <source>
        <dbReference type="EMBL" id="KAK9063094.1"/>
    </source>
</evidence>
<accession>A0AAP0CUD1</accession>
<dbReference type="Proteomes" id="UP001408789">
    <property type="component" value="Unassembled WGS sequence"/>
</dbReference>
<feature type="region of interest" description="Disordered" evidence="1">
    <location>
        <begin position="217"/>
        <end position="247"/>
    </location>
</feature>
<evidence type="ECO:0000313" key="4">
    <source>
        <dbReference type="Proteomes" id="UP001408789"/>
    </source>
</evidence>
<name>A0AAP0CUD1_9ASTR</name>
<sequence>MNAATGINSIRRRRRDGCNYRSEKRSEFLDDCSPKPLLLHGYIFLNGFPTADKLKVKIWFRGNFKETKGKTKSLENVNGGTLTFEIEMDKVSYFLIRGYVVDYCCYDKLNFDMYYVLPGESIKNGLMELNNEQDVKEMITGIGKKLKPSISIYVELKALQKTRPKSIAAHRETRPTTVATHDEAQCSPKENPTSNTYQLAEVVEAKWYTDVDPELDTNQLVSADAKGDDDEGGDGEETEFEKDTDDEEWRVLASKVAKVNMEDELLQKRLIEKLVNQGSSGKQIEAVVEQDSEVASLLQRNVEEFVHHSYSKDMYLKAYDFTIPPLPSEKYWPKVVLPLDPPPIKSAPGRPKKKRRKDSHEDPKKAGKLSRHGQVISCSICKSTSHNKIRCPNKRKANEKPETSQPKRKMGRPKKTQQASQSTQQSTITQQ</sequence>
<dbReference type="EMBL" id="JBCNJP010000018">
    <property type="protein sequence ID" value="KAK9063094.1"/>
    <property type="molecule type" value="Genomic_DNA"/>
</dbReference>
<gene>
    <name evidence="3" type="ORF">SSX86_016964</name>
</gene>
<proteinExistence type="predicted"/>
<feature type="compositionally biased region" description="Basic and acidic residues" evidence="1">
    <location>
        <begin position="169"/>
        <end position="184"/>
    </location>
</feature>
<feature type="compositionally biased region" description="Low complexity" evidence="1">
    <location>
        <begin position="416"/>
        <end position="431"/>
    </location>
</feature>
<feature type="compositionally biased region" description="Basic residues" evidence="1">
    <location>
        <begin position="385"/>
        <end position="395"/>
    </location>
</feature>
<evidence type="ECO:0000259" key="2">
    <source>
        <dbReference type="Pfam" id="PF26130"/>
    </source>
</evidence>
<evidence type="ECO:0000256" key="1">
    <source>
        <dbReference type="SAM" id="MobiDB-lite"/>
    </source>
</evidence>
<dbReference type="Pfam" id="PF26130">
    <property type="entry name" value="PB1-like"/>
    <property type="match status" value="1"/>
</dbReference>
<feature type="compositionally biased region" description="Acidic residues" evidence="1">
    <location>
        <begin position="227"/>
        <end position="247"/>
    </location>
</feature>
<feature type="compositionally biased region" description="Basic residues" evidence="1">
    <location>
        <begin position="406"/>
        <end position="415"/>
    </location>
</feature>
<feature type="region of interest" description="Disordered" evidence="1">
    <location>
        <begin position="165"/>
        <end position="193"/>
    </location>
</feature>
<dbReference type="InterPro" id="IPR058594">
    <property type="entry name" value="PB1-like_dom_pln"/>
</dbReference>
<dbReference type="AlphaFoldDB" id="A0AAP0CUD1"/>
<organism evidence="3 4">
    <name type="scientific">Deinandra increscens subsp. villosa</name>
    <dbReference type="NCBI Taxonomy" id="3103831"/>
    <lineage>
        <taxon>Eukaryota</taxon>
        <taxon>Viridiplantae</taxon>
        <taxon>Streptophyta</taxon>
        <taxon>Embryophyta</taxon>
        <taxon>Tracheophyta</taxon>
        <taxon>Spermatophyta</taxon>
        <taxon>Magnoliopsida</taxon>
        <taxon>eudicotyledons</taxon>
        <taxon>Gunneridae</taxon>
        <taxon>Pentapetalae</taxon>
        <taxon>asterids</taxon>
        <taxon>campanulids</taxon>
        <taxon>Asterales</taxon>
        <taxon>Asteraceae</taxon>
        <taxon>Asteroideae</taxon>
        <taxon>Heliantheae alliance</taxon>
        <taxon>Madieae</taxon>
        <taxon>Madiinae</taxon>
        <taxon>Deinandra</taxon>
    </lineage>
</organism>
<feature type="domain" description="PB1-like" evidence="2">
    <location>
        <begin position="52"/>
        <end position="155"/>
    </location>
</feature>
<reference evidence="3 4" key="1">
    <citation type="submission" date="2024-04" db="EMBL/GenBank/DDBJ databases">
        <title>The reference genome of an endangered Asteraceae, Deinandra increscens subsp. villosa, native to the Central Coast of California.</title>
        <authorList>
            <person name="Guilliams M."/>
            <person name="Hasenstab-Lehman K."/>
            <person name="Meyer R."/>
            <person name="Mcevoy S."/>
        </authorList>
    </citation>
    <scope>NUCLEOTIDE SEQUENCE [LARGE SCALE GENOMIC DNA]</scope>
    <source>
        <tissue evidence="3">Leaf</tissue>
    </source>
</reference>
<comment type="caution">
    <text evidence="3">The sequence shown here is derived from an EMBL/GenBank/DDBJ whole genome shotgun (WGS) entry which is preliminary data.</text>
</comment>
<protein>
    <recommendedName>
        <fullName evidence="2">PB1-like domain-containing protein</fullName>
    </recommendedName>
</protein>
<feature type="region of interest" description="Disordered" evidence="1">
    <location>
        <begin position="339"/>
        <end position="431"/>
    </location>
</feature>
<keyword evidence="4" id="KW-1185">Reference proteome</keyword>